<feature type="compositionally biased region" description="Low complexity" evidence="3">
    <location>
        <begin position="30"/>
        <end position="48"/>
    </location>
</feature>
<evidence type="ECO:0000256" key="3">
    <source>
        <dbReference type="SAM" id="MobiDB-lite"/>
    </source>
</evidence>
<keyword evidence="2" id="KW-0963">Cytoplasm</keyword>
<dbReference type="Pfam" id="PF09598">
    <property type="entry name" value="Stm1_N"/>
    <property type="match status" value="1"/>
</dbReference>
<accession>A0A7J7MV82</accession>
<evidence type="ECO:0000313" key="6">
    <source>
        <dbReference type="Proteomes" id="UP000541444"/>
    </source>
</evidence>
<evidence type="ECO:0000256" key="1">
    <source>
        <dbReference type="ARBA" id="ARBA00004496"/>
    </source>
</evidence>
<comment type="subcellular location">
    <subcellularLocation>
        <location evidence="1">Cytoplasm</location>
    </subcellularLocation>
</comment>
<feature type="domain" description="STM1-like N-terminal" evidence="4">
    <location>
        <begin position="1"/>
        <end position="61"/>
    </location>
</feature>
<protein>
    <recommendedName>
        <fullName evidence="4">STM1-like N-terminal domain-containing protein</fullName>
    </recommendedName>
</protein>
<reference evidence="5 6" key="1">
    <citation type="journal article" date="2020" name="IScience">
        <title>Genome Sequencing of the Endangered Kingdonia uniflora (Circaeasteraceae, Ranunculales) Reveals Potential Mechanisms of Evolutionary Specialization.</title>
        <authorList>
            <person name="Sun Y."/>
            <person name="Deng T."/>
            <person name="Zhang A."/>
            <person name="Moore M.J."/>
            <person name="Landis J.B."/>
            <person name="Lin N."/>
            <person name="Zhang H."/>
            <person name="Zhang X."/>
            <person name="Huang J."/>
            <person name="Zhang X."/>
            <person name="Sun H."/>
            <person name="Wang H."/>
        </authorList>
    </citation>
    <scope>NUCLEOTIDE SEQUENCE [LARGE SCALE GENOMIC DNA]</scope>
    <source>
        <strain evidence="5">TB1705</strain>
        <tissue evidence="5">Leaf</tissue>
    </source>
</reference>
<proteinExistence type="predicted"/>
<dbReference type="InterPro" id="IPR019084">
    <property type="entry name" value="STM1-like_N"/>
</dbReference>
<keyword evidence="6" id="KW-1185">Reference proteome</keyword>
<feature type="region of interest" description="Disordered" evidence="3">
    <location>
        <begin position="29"/>
        <end position="60"/>
    </location>
</feature>
<evidence type="ECO:0000313" key="5">
    <source>
        <dbReference type="EMBL" id="KAF6158815.1"/>
    </source>
</evidence>
<dbReference type="AlphaFoldDB" id="A0A7J7MV82"/>
<dbReference type="EMBL" id="JACGCM010001217">
    <property type="protein sequence ID" value="KAF6158815.1"/>
    <property type="molecule type" value="Genomic_DNA"/>
</dbReference>
<evidence type="ECO:0000256" key="2">
    <source>
        <dbReference type="ARBA" id="ARBA00022490"/>
    </source>
</evidence>
<dbReference type="Proteomes" id="UP000541444">
    <property type="component" value="Unassembled WGS sequence"/>
</dbReference>
<comment type="caution">
    <text evidence="5">The sequence shown here is derived from an EMBL/GenBank/DDBJ whole genome shotgun (WGS) entry which is preliminary data.</text>
</comment>
<organism evidence="5 6">
    <name type="scientific">Kingdonia uniflora</name>
    <dbReference type="NCBI Taxonomy" id="39325"/>
    <lineage>
        <taxon>Eukaryota</taxon>
        <taxon>Viridiplantae</taxon>
        <taxon>Streptophyta</taxon>
        <taxon>Embryophyta</taxon>
        <taxon>Tracheophyta</taxon>
        <taxon>Spermatophyta</taxon>
        <taxon>Magnoliopsida</taxon>
        <taxon>Ranunculales</taxon>
        <taxon>Circaeasteraceae</taxon>
        <taxon>Kingdonia</taxon>
    </lineage>
</organism>
<name>A0A7J7MV82_9MAGN</name>
<dbReference type="GO" id="GO:0005737">
    <property type="term" value="C:cytoplasm"/>
    <property type="evidence" value="ECO:0007669"/>
    <property type="project" value="UniProtKB-SubCell"/>
</dbReference>
<sequence length="73" mass="7807">MATGNPFDLLVDDDTDDVSQLIAKKSVLAPTTTTTPTSVTPTQQQPKQGKLPSKPVPPTQAGETIIFISLLWD</sequence>
<gene>
    <name evidence="5" type="ORF">GIB67_012458</name>
</gene>
<evidence type="ECO:0000259" key="4">
    <source>
        <dbReference type="Pfam" id="PF09598"/>
    </source>
</evidence>